<sequence length="153" mass="17343">MSFVSLSSAAWPASHNDPIVENLSNTQRGYSFLKKNTFNKKKNSFFLSAVERYGLGTLNTEGVWIWNELAICKFLDHADTVWGHFIHVLYVGLQLSTRVTQFLQLQLQNADRPRNFIFQGKECIVLNRYSKPTNTKGMDGCIPVFLAGITAHT</sequence>
<name>A0A8I2YIY1_9AGAM</name>
<protein>
    <submittedName>
        <fullName evidence="1">Uncharacterized protein</fullName>
    </submittedName>
</protein>
<evidence type="ECO:0000313" key="2">
    <source>
        <dbReference type="Proteomes" id="UP000683000"/>
    </source>
</evidence>
<comment type="caution">
    <text evidence="1">The sequence shown here is derived from an EMBL/GenBank/DDBJ whole genome shotgun (WGS) entry which is preliminary data.</text>
</comment>
<evidence type="ECO:0000313" key="1">
    <source>
        <dbReference type="EMBL" id="KAG6373144.1"/>
    </source>
</evidence>
<reference evidence="1" key="1">
    <citation type="submission" date="2021-03" db="EMBL/GenBank/DDBJ databases">
        <title>Evolutionary innovations through gain and loss of genes in the ectomycorrhizal Boletales.</title>
        <authorList>
            <person name="Wu G."/>
            <person name="Miyauchi S."/>
            <person name="Morin E."/>
            <person name="Yang Z.-L."/>
            <person name="Xu J."/>
            <person name="Martin F.M."/>
        </authorList>
    </citation>
    <scope>NUCLEOTIDE SEQUENCE</scope>
    <source>
        <strain evidence="1">BR01</strain>
    </source>
</reference>
<gene>
    <name evidence="1" type="ORF">JVT61DRAFT_6755</name>
</gene>
<proteinExistence type="predicted"/>
<accession>A0A8I2YIY1</accession>
<keyword evidence="2" id="KW-1185">Reference proteome</keyword>
<dbReference type="Proteomes" id="UP000683000">
    <property type="component" value="Unassembled WGS sequence"/>
</dbReference>
<organism evidence="1 2">
    <name type="scientific">Boletus reticuloceps</name>
    <dbReference type="NCBI Taxonomy" id="495285"/>
    <lineage>
        <taxon>Eukaryota</taxon>
        <taxon>Fungi</taxon>
        <taxon>Dikarya</taxon>
        <taxon>Basidiomycota</taxon>
        <taxon>Agaricomycotina</taxon>
        <taxon>Agaricomycetes</taxon>
        <taxon>Agaricomycetidae</taxon>
        <taxon>Boletales</taxon>
        <taxon>Boletineae</taxon>
        <taxon>Boletaceae</taxon>
        <taxon>Boletoideae</taxon>
        <taxon>Boletus</taxon>
    </lineage>
</organism>
<dbReference type="AlphaFoldDB" id="A0A8I2YIY1"/>
<dbReference type="EMBL" id="JAGFBS010000023">
    <property type="protein sequence ID" value="KAG6373144.1"/>
    <property type="molecule type" value="Genomic_DNA"/>
</dbReference>